<dbReference type="NCBIfam" id="TIGR02286">
    <property type="entry name" value="PaaD"/>
    <property type="match status" value="1"/>
</dbReference>
<evidence type="ECO:0000313" key="4">
    <source>
        <dbReference type="Proteomes" id="UP000484164"/>
    </source>
</evidence>
<dbReference type="InterPro" id="IPR052723">
    <property type="entry name" value="Acyl-CoA_thioesterase_PaaI"/>
</dbReference>
<dbReference type="CDD" id="cd03443">
    <property type="entry name" value="PaaI_thioesterase"/>
    <property type="match status" value="1"/>
</dbReference>
<dbReference type="GO" id="GO:0016289">
    <property type="term" value="F:acyl-CoA hydrolase activity"/>
    <property type="evidence" value="ECO:0007669"/>
    <property type="project" value="TreeGrafter"/>
</dbReference>
<dbReference type="InterPro" id="IPR029069">
    <property type="entry name" value="HotDog_dom_sf"/>
</dbReference>
<dbReference type="SUPFAM" id="SSF54637">
    <property type="entry name" value="Thioesterase/thiol ester dehydrase-isomerase"/>
    <property type="match status" value="1"/>
</dbReference>
<accession>A0A6L3ZF14</accession>
<dbReference type="InterPro" id="IPR003736">
    <property type="entry name" value="PAAI_dom"/>
</dbReference>
<keyword evidence="1" id="KW-0378">Hydrolase</keyword>
<gene>
    <name evidence="3" type="primary">paaI</name>
    <name evidence="3" type="ORF">F8C82_12125</name>
</gene>
<proteinExistence type="predicted"/>
<name>A0A6L3ZF14_9FLAO</name>
<dbReference type="InterPro" id="IPR006683">
    <property type="entry name" value="Thioestr_dom"/>
</dbReference>
<dbReference type="Gene3D" id="3.10.129.10">
    <property type="entry name" value="Hotdog Thioesterase"/>
    <property type="match status" value="1"/>
</dbReference>
<dbReference type="PANTHER" id="PTHR42856:SF1">
    <property type="entry name" value="ACYL-COENZYME A THIOESTERASE PAAI"/>
    <property type="match status" value="1"/>
</dbReference>
<organism evidence="3 4">
    <name type="scientific">Phaeocystidibacter marisrubri</name>
    <dbReference type="NCBI Taxonomy" id="1577780"/>
    <lineage>
        <taxon>Bacteria</taxon>
        <taxon>Pseudomonadati</taxon>
        <taxon>Bacteroidota</taxon>
        <taxon>Flavobacteriia</taxon>
        <taxon>Flavobacteriales</taxon>
        <taxon>Phaeocystidibacteraceae</taxon>
        <taxon>Phaeocystidibacter</taxon>
    </lineage>
</organism>
<dbReference type="AlphaFoldDB" id="A0A6L3ZF14"/>
<sequence>MPSRSEAIVDYMMTNDAFSRWLGIEVISVREGAVTLKMTVRDEMTNGFKIAHGGISYSLADSALAFASNGYGHQAVSIETSISHTRPVFGGDVLTAQARELNRSKRIGIYEITVTNQKNETVGLFKGTVFIRPEEWPTNL</sequence>
<protein>
    <submittedName>
        <fullName evidence="3">Hydroxyphenylacetyl-CoA thioesterase PaaI</fullName>
    </submittedName>
</protein>
<dbReference type="RefSeq" id="WP_151693848.1">
    <property type="nucleotide sequence ID" value="NZ_BMGX01000001.1"/>
</dbReference>
<evidence type="ECO:0000256" key="1">
    <source>
        <dbReference type="ARBA" id="ARBA00022801"/>
    </source>
</evidence>
<comment type="caution">
    <text evidence="3">The sequence shown here is derived from an EMBL/GenBank/DDBJ whole genome shotgun (WGS) entry which is preliminary data.</text>
</comment>
<dbReference type="PANTHER" id="PTHR42856">
    <property type="entry name" value="ACYL-COENZYME A THIOESTERASE PAAI"/>
    <property type="match status" value="1"/>
</dbReference>
<evidence type="ECO:0000259" key="2">
    <source>
        <dbReference type="Pfam" id="PF03061"/>
    </source>
</evidence>
<dbReference type="InterPro" id="IPR011973">
    <property type="entry name" value="PaaD"/>
</dbReference>
<keyword evidence="4" id="KW-1185">Reference proteome</keyword>
<reference evidence="3 4" key="1">
    <citation type="submission" date="2019-10" db="EMBL/GenBank/DDBJ databases">
        <title>Genome sequence of Phaeocystidibacter marisrubri JCM30614 (type strain).</title>
        <authorList>
            <person name="Bowman J.P."/>
        </authorList>
    </citation>
    <scope>NUCLEOTIDE SEQUENCE [LARGE SCALE GENOMIC DNA]</scope>
    <source>
        <strain evidence="3 4">JCM 30614</strain>
    </source>
</reference>
<feature type="domain" description="Thioesterase" evidence="2">
    <location>
        <begin position="49"/>
        <end position="121"/>
    </location>
</feature>
<dbReference type="NCBIfam" id="TIGR00369">
    <property type="entry name" value="unchar_dom_1"/>
    <property type="match status" value="1"/>
</dbReference>
<dbReference type="OrthoDB" id="32575at2"/>
<dbReference type="Proteomes" id="UP000484164">
    <property type="component" value="Unassembled WGS sequence"/>
</dbReference>
<evidence type="ECO:0000313" key="3">
    <source>
        <dbReference type="EMBL" id="KAB2816421.1"/>
    </source>
</evidence>
<dbReference type="Pfam" id="PF03061">
    <property type="entry name" value="4HBT"/>
    <property type="match status" value="1"/>
</dbReference>
<dbReference type="EMBL" id="WBVQ01000002">
    <property type="protein sequence ID" value="KAB2816421.1"/>
    <property type="molecule type" value="Genomic_DNA"/>
</dbReference>